<protein>
    <submittedName>
        <fullName evidence="2">Uncharacterized protein</fullName>
    </submittedName>
</protein>
<dbReference type="Gene3D" id="3.40.50.450">
    <property type="match status" value="1"/>
</dbReference>
<sequence>VSNGRGARVERRGGRTVLRCWEHRSGREDLAFTHGSCPAAKPGAVLTEHREAAELGARGEEAAGGGRLVHERGEDWLQQADVVLAEVTQPSLGAGYELGRAAFLDGYFEADPPEQMAASDDPTAWLKPTFLRPSDP</sequence>
<name>A0A8D2BAD1_SCIVU</name>
<reference evidence="2" key="1">
    <citation type="submission" date="2025-08" db="UniProtKB">
        <authorList>
            <consortium name="Ensembl"/>
        </authorList>
    </citation>
    <scope>IDENTIFICATION</scope>
</reference>
<evidence type="ECO:0000313" key="3">
    <source>
        <dbReference type="Proteomes" id="UP000694564"/>
    </source>
</evidence>
<accession>A0A8D2BAD1</accession>
<dbReference type="GO" id="GO:0005634">
    <property type="term" value="C:nucleus"/>
    <property type="evidence" value="ECO:0007669"/>
    <property type="project" value="TreeGrafter"/>
</dbReference>
<evidence type="ECO:0000313" key="2">
    <source>
        <dbReference type="Ensembl" id="ENSSVLP00005010502.1"/>
    </source>
</evidence>
<feature type="region of interest" description="Disordered" evidence="1">
    <location>
        <begin position="112"/>
        <end position="136"/>
    </location>
</feature>
<dbReference type="PANTHER" id="PTHR15364">
    <property type="entry name" value="2'-DEOXYNUCLEOSIDE 5'-PHOSPHATE N-HYDROLASE 1"/>
    <property type="match status" value="1"/>
</dbReference>
<dbReference type="PANTHER" id="PTHR15364:SF0">
    <property type="entry name" value="2'-DEOXYNUCLEOSIDE 5'-PHOSPHATE N-HYDROLASE 1"/>
    <property type="match status" value="1"/>
</dbReference>
<reference evidence="2" key="2">
    <citation type="submission" date="2025-09" db="UniProtKB">
        <authorList>
            <consortium name="Ensembl"/>
        </authorList>
    </citation>
    <scope>IDENTIFICATION</scope>
</reference>
<dbReference type="OrthoDB" id="18087at2759"/>
<proteinExistence type="predicted"/>
<dbReference type="GO" id="GO:0070694">
    <property type="term" value="F:5-hydroxymethyl-dUMP N-hydrolase activity"/>
    <property type="evidence" value="ECO:0007669"/>
    <property type="project" value="TreeGrafter"/>
</dbReference>
<organism evidence="2 3">
    <name type="scientific">Sciurus vulgaris</name>
    <name type="common">Eurasian red squirrel</name>
    <dbReference type="NCBI Taxonomy" id="55149"/>
    <lineage>
        <taxon>Eukaryota</taxon>
        <taxon>Metazoa</taxon>
        <taxon>Chordata</taxon>
        <taxon>Craniata</taxon>
        <taxon>Vertebrata</taxon>
        <taxon>Euteleostomi</taxon>
        <taxon>Mammalia</taxon>
        <taxon>Eutheria</taxon>
        <taxon>Euarchontoglires</taxon>
        <taxon>Glires</taxon>
        <taxon>Rodentia</taxon>
        <taxon>Sciuromorpha</taxon>
        <taxon>Sciuridae</taxon>
        <taxon>Sciurinae</taxon>
        <taxon>Sciurini</taxon>
        <taxon>Sciurus</taxon>
    </lineage>
</organism>
<keyword evidence="3" id="KW-1185">Reference proteome</keyword>
<evidence type="ECO:0000256" key="1">
    <source>
        <dbReference type="SAM" id="MobiDB-lite"/>
    </source>
</evidence>
<dbReference type="InterPro" id="IPR051239">
    <property type="entry name" value="2'-dNMP_N-hydrolase"/>
</dbReference>
<dbReference type="AlphaFoldDB" id="A0A8D2BAD1"/>
<dbReference type="GO" id="GO:0009159">
    <property type="term" value="P:deoxyribonucleoside monophosphate catabolic process"/>
    <property type="evidence" value="ECO:0007669"/>
    <property type="project" value="TreeGrafter"/>
</dbReference>
<dbReference type="Ensembl" id="ENSSVLT00005011619.1">
    <property type="protein sequence ID" value="ENSSVLP00005010502.1"/>
    <property type="gene ID" value="ENSSVLG00005008387.1"/>
</dbReference>
<dbReference type="Proteomes" id="UP000694564">
    <property type="component" value="Chromosome 13"/>
</dbReference>
<dbReference type="SUPFAM" id="SSF52309">
    <property type="entry name" value="N-(deoxy)ribosyltransferase-like"/>
    <property type="match status" value="1"/>
</dbReference>